<evidence type="ECO:0000313" key="3">
    <source>
        <dbReference type="EMBL" id="CAD9566764.1"/>
    </source>
</evidence>
<gene>
    <name evidence="3" type="ORF">LDAN0321_LOCUS5617</name>
</gene>
<dbReference type="Pfam" id="PF20710">
    <property type="entry name" value="DUF6824"/>
    <property type="match status" value="1"/>
</dbReference>
<feature type="domain" description="DUF6824" evidence="2">
    <location>
        <begin position="173"/>
        <end position="258"/>
    </location>
</feature>
<organism evidence="3">
    <name type="scientific">Leptocylindrus danicus</name>
    <dbReference type="NCBI Taxonomy" id="163516"/>
    <lineage>
        <taxon>Eukaryota</taxon>
        <taxon>Sar</taxon>
        <taxon>Stramenopiles</taxon>
        <taxon>Ochrophyta</taxon>
        <taxon>Bacillariophyta</taxon>
        <taxon>Coscinodiscophyceae</taxon>
        <taxon>Chaetocerotophycidae</taxon>
        <taxon>Leptocylindrales</taxon>
        <taxon>Leptocylindraceae</taxon>
        <taxon>Leptocylindrus</taxon>
    </lineage>
</organism>
<name>A0A7S2K7N8_9STRA</name>
<protein>
    <recommendedName>
        <fullName evidence="2">DUF6824 domain-containing protein</fullName>
    </recommendedName>
</protein>
<proteinExistence type="predicted"/>
<feature type="region of interest" description="Disordered" evidence="1">
    <location>
        <begin position="147"/>
        <end position="166"/>
    </location>
</feature>
<evidence type="ECO:0000256" key="1">
    <source>
        <dbReference type="SAM" id="MobiDB-lite"/>
    </source>
</evidence>
<dbReference type="InterPro" id="IPR049227">
    <property type="entry name" value="DUF6824"/>
</dbReference>
<dbReference type="AlphaFoldDB" id="A0A7S2K7N8"/>
<sequence>MLSVLAAACARESSTDSEKKGANSDDSKTELVTVERADVNHNDVVIVPDDCTEGHDTDHAEDAQALGNRRFLILASLRRLAWAHARGDAEKSIVAGTLVNAVLKSKPSGRFLVRQNPEGDTYTQVDHETATREARKVLDRQYRDNLAHNSDENSVEAKPLPPSTVPTQPTISDVLCGRGAATNNHPGNLRFRALISLHQDQYLAAQNGEKAEISRSVVRVLRNFDPPGRFLKKDGASGLWYDIGEDKATEKTSQAFREKKVNQSPNLHLLFNKLPVLQLNRSLAEQQTPSRKRPADVSESDSGSVGCEEKRQRAVDYELEDEPKVVNCTAV</sequence>
<reference evidence="3" key="1">
    <citation type="submission" date="2021-01" db="EMBL/GenBank/DDBJ databases">
        <authorList>
            <person name="Corre E."/>
            <person name="Pelletier E."/>
            <person name="Niang G."/>
            <person name="Scheremetjew M."/>
            <person name="Finn R."/>
            <person name="Kale V."/>
            <person name="Holt S."/>
            <person name="Cochrane G."/>
            <person name="Meng A."/>
            <person name="Brown T."/>
            <person name="Cohen L."/>
        </authorList>
    </citation>
    <scope>NUCLEOTIDE SEQUENCE</scope>
    <source>
        <strain evidence="3">B650</strain>
    </source>
</reference>
<evidence type="ECO:0000259" key="2">
    <source>
        <dbReference type="Pfam" id="PF20710"/>
    </source>
</evidence>
<feature type="region of interest" description="Disordered" evidence="1">
    <location>
        <begin position="284"/>
        <end position="313"/>
    </location>
</feature>
<dbReference type="EMBL" id="HBGY01008906">
    <property type="protein sequence ID" value="CAD9566764.1"/>
    <property type="molecule type" value="Transcribed_RNA"/>
</dbReference>
<accession>A0A7S2K7N8</accession>